<accession>A0A1H8ICN3</accession>
<feature type="domain" description="Bacterial sugar transferase" evidence="10">
    <location>
        <begin position="70"/>
        <end position="260"/>
    </location>
</feature>
<dbReference type="GO" id="GO:0005886">
    <property type="term" value="C:plasma membrane"/>
    <property type="evidence" value="ECO:0007669"/>
    <property type="project" value="UniProtKB-SubCell"/>
</dbReference>
<keyword evidence="12" id="KW-1185">Reference proteome</keyword>
<evidence type="ECO:0000259" key="10">
    <source>
        <dbReference type="Pfam" id="PF02397"/>
    </source>
</evidence>
<keyword evidence="7 9" id="KW-0472">Membrane</keyword>
<keyword evidence="4 11" id="KW-0808">Transferase</keyword>
<comment type="subcellular location">
    <subcellularLocation>
        <location evidence="1">Cell membrane</location>
    </subcellularLocation>
</comment>
<dbReference type="GO" id="GO:0016780">
    <property type="term" value="F:phosphotransferase activity, for other substituted phosphate groups"/>
    <property type="evidence" value="ECO:0007669"/>
    <property type="project" value="TreeGrafter"/>
</dbReference>
<evidence type="ECO:0000256" key="7">
    <source>
        <dbReference type="ARBA" id="ARBA00023136"/>
    </source>
</evidence>
<proteinExistence type="inferred from homology"/>
<evidence type="ECO:0000256" key="3">
    <source>
        <dbReference type="ARBA" id="ARBA00022475"/>
    </source>
</evidence>
<dbReference type="EMBL" id="FODE01000012">
    <property type="protein sequence ID" value="SEN65866.1"/>
    <property type="molecule type" value="Genomic_DNA"/>
</dbReference>
<keyword evidence="8" id="KW-0270">Exopolysaccharide synthesis</keyword>
<sequence length="265" mass="29725">MPSIDLPRRLPEVPPSLYAVFRFVPEFPHCPEVIVIIMQYVTKKAIAPSASRQRPDSQTDLRGIYALFGKRWVDIAGAVLLLVTFAPLILFMAVALRFQRGPVLFGHQRVGRDGHSFKCLKFRSMVPDAAERLQALLDSDAEARREWELTRKLVNDPRITPVGRFLRKTSLDELPQLLNVLRGDMSLVGPRPVPESELELYGPARDAYLSVRPGLTGLWQVSGRNDISYATRVAMDEDYARSFNLKTDLTILARTALVVLGATGK</sequence>
<dbReference type="PANTHER" id="PTHR30576">
    <property type="entry name" value="COLANIC BIOSYNTHESIS UDP-GLUCOSE LIPID CARRIER TRANSFERASE"/>
    <property type="match status" value="1"/>
</dbReference>
<keyword evidence="6 9" id="KW-1133">Transmembrane helix</keyword>
<gene>
    <name evidence="11" type="ORF">SAMN04489859_101242</name>
</gene>
<comment type="similarity">
    <text evidence="2">Belongs to the bacterial sugar transferase family.</text>
</comment>
<dbReference type="GO" id="GO:0000271">
    <property type="term" value="P:polysaccharide biosynthetic process"/>
    <property type="evidence" value="ECO:0007669"/>
    <property type="project" value="UniProtKB-KW"/>
</dbReference>
<dbReference type="PANTHER" id="PTHR30576:SF4">
    <property type="entry name" value="UNDECAPRENYL-PHOSPHATE GALACTOSE PHOSPHOTRANSFERASE"/>
    <property type="match status" value="1"/>
</dbReference>
<evidence type="ECO:0000256" key="5">
    <source>
        <dbReference type="ARBA" id="ARBA00022692"/>
    </source>
</evidence>
<reference evidence="11 12" key="1">
    <citation type="submission" date="2016-10" db="EMBL/GenBank/DDBJ databases">
        <authorList>
            <person name="de Groot N.N."/>
        </authorList>
    </citation>
    <scope>NUCLEOTIDE SEQUENCE [LARGE SCALE GENOMIC DNA]</scope>
    <source>
        <strain evidence="11 12">DSM 8512</strain>
    </source>
</reference>
<evidence type="ECO:0000256" key="9">
    <source>
        <dbReference type="SAM" id="Phobius"/>
    </source>
</evidence>
<dbReference type="InterPro" id="IPR003362">
    <property type="entry name" value="Bact_transf"/>
</dbReference>
<keyword evidence="5 9" id="KW-0812">Transmembrane</keyword>
<keyword evidence="3" id="KW-1003">Cell membrane</keyword>
<evidence type="ECO:0000256" key="4">
    <source>
        <dbReference type="ARBA" id="ARBA00022679"/>
    </source>
</evidence>
<evidence type="ECO:0000256" key="8">
    <source>
        <dbReference type="ARBA" id="ARBA00023169"/>
    </source>
</evidence>
<dbReference type="AlphaFoldDB" id="A0A1H8ICN3"/>
<evidence type="ECO:0000256" key="6">
    <source>
        <dbReference type="ARBA" id="ARBA00022989"/>
    </source>
</evidence>
<evidence type="ECO:0000313" key="11">
    <source>
        <dbReference type="EMBL" id="SEN65866.1"/>
    </source>
</evidence>
<organism evidence="11 12">
    <name type="scientific">Paracoccus alcaliphilus</name>
    <dbReference type="NCBI Taxonomy" id="34002"/>
    <lineage>
        <taxon>Bacteria</taxon>
        <taxon>Pseudomonadati</taxon>
        <taxon>Pseudomonadota</taxon>
        <taxon>Alphaproteobacteria</taxon>
        <taxon>Rhodobacterales</taxon>
        <taxon>Paracoccaceae</taxon>
        <taxon>Paracoccus</taxon>
    </lineage>
</organism>
<evidence type="ECO:0000256" key="1">
    <source>
        <dbReference type="ARBA" id="ARBA00004236"/>
    </source>
</evidence>
<name>A0A1H8ICN3_9RHOB</name>
<evidence type="ECO:0000256" key="2">
    <source>
        <dbReference type="ARBA" id="ARBA00006464"/>
    </source>
</evidence>
<dbReference type="Pfam" id="PF02397">
    <property type="entry name" value="Bac_transf"/>
    <property type="match status" value="1"/>
</dbReference>
<protein>
    <submittedName>
        <fullName evidence="11">Sugar transferase involved in LPS biosynthesis (Colanic, teichoic acid)</fullName>
    </submittedName>
</protein>
<dbReference type="Proteomes" id="UP000199054">
    <property type="component" value="Unassembled WGS sequence"/>
</dbReference>
<feature type="transmembrane region" description="Helical" evidence="9">
    <location>
        <begin position="75"/>
        <end position="96"/>
    </location>
</feature>
<evidence type="ECO:0000313" key="12">
    <source>
        <dbReference type="Proteomes" id="UP000199054"/>
    </source>
</evidence>
<dbReference type="STRING" id="34002.SAMN04489859_101242"/>